<evidence type="ECO:0000313" key="2">
    <source>
        <dbReference type="EMBL" id="KIO74387.1"/>
    </source>
</evidence>
<name>A0A090IVY1_9BACI</name>
<dbReference type="Gene3D" id="1.20.120.440">
    <property type="entry name" value="YppE-like"/>
    <property type="match status" value="1"/>
</dbReference>
<protein>
    <submittedName>
        <fullName evidence="1">Uncharacterized protein</fullName>
    </submittedName>
</protein>
<dbReference type="PATRIC" id="fig|35841.6.peg.3514"/>
<evidence type="ECO:0000313" key="3">
    <source>
        <dbReference type="Proteomes" id="UP000032076"/>
    </source>
</evidence>
<accession>A0A090IVY1</accession>
<dbReference type="STRING" id="35841.B4167_1415"/>
<dbReference type="EMBL" id="JXLU01000003">
    <property type="protein sequence ID" value="KIO74387.1"/>
    <property type="molecule type" value="Genomic_DNA"/>
</dbReference>
<dbReference type="Proteomes" id="UP000040576">
    <property type="component" value="Unassembled WGS sequence"/>
</dbReference>
<dbReference type="Proteomes" id="UP000032076">
    <property type="component" value="Unassembled WGS sequence"/>
</dbReference>
<reference evidence="2 3" key="2">
    <citation type="submission" date="2015-01" db="EMBL/GenBank/DDBJ databases">
        <title>Draft Genome Sequences of Four Bacillus thermoamylovorans Strains, Isolated From Food Products.</title>
        <authorList>
            <person name="Krawcyk A.O."/>
            <person name="Berendsen E.M."/>
            <person name="Eijlander R.T."/>
            <person name="de Jong A."/>
            <person name="Wells-Bennik M."/>
            <person name="Kuipers O.P."/>
        </authorList>
    </citation>
    <scope>NUCLEOTIDE SEQUENCE [LARGE SCALE GENOMIC DNA]</scope>
    <source>
        <strain evidence="2 3">B4167</strain>
    </source>
</reference>
<dbReference type="EMBL" id="CCRF01000061">
    <property type="protein sequence ID" value="CEE01837.1"/>
    <property type="molecule type" value="Genomic_DNA"/>
</dbReference>
<proteinExistence type="predicted"/>
<evidence type="ECO:0000313" key="1">
    <source>
        <dbReference type="EMBL" id="CEE01837.1"/>
    </source>
</evidence>
<evidence type="ECO:0000313" key="4">
    <source>
        <dbReference type="Proteomes" id="UP000040576"/>
    </source>
</evidence>
<dbReference type="RefSeq" id="WP_043988329.1">
    <property type="nucleotide sequence ID" value="NZ_CCRF01000061.1"/>
</dbReference>
<dbReference type="InterPro" id="IPR023351">
    <property type="entry name" value="YppE-like_sf"/>
</dbReference>
<gene>
    <name evidence="2" type="ORF">B4167_1415</name>
    <name evidence="1" type="ORF">BT1A1_2015</name>
</gene>
<sequence length="126" mass="15165">MDKMQLVSATKKLKHYVMEMDHIYEHARETGEEKDFYTVIKPFVDEVHFVLEEWGELAKKFIVTSHPKHLYIQQIDATIENIKEISVQAFFPKTSYSRFKHRLHSIHYILEKLHSEINENEFPQNF</sequence>
<dbReference type="AlphaFoldDB" id="A0A090IVY1"/>
<dbReference type="OrthoDB" id="2361079at2"/>
<dbReference type="GeneID" id="92961230"/>
<organism evidence="1 4">
    <name type="scientific">Caldibacillus thermoamylovorans</name>
    <dbReference type="NCBI Taxonomy" id="35841"/>
    <lineage>
        <taxon>Bacteria</taxon>
        <taxon>Bacillati</taxon>
        <taxon>Bacillota</taxon>
        <taxon>Bacilli</taxon>
        <taxon>Bacillales</taxon>
        <taxon>Bacillaceae</taxon>
        <taxon>Caldibacillus</taxon>
    </lineage>
</organism>
<dbReference type="eggNOG" id="ENOG5032RKZ">
    <property type="taxonomic scope" value="Bacteria"/>
</dbReference>
<keyword evidence="4" id="KW-1185">Reference proteome</keyword>
<dbReference type="Pfam" id="PF08807">
    <property type="entry name" value="DUF1798"/>
    <property type="match status" value="1"/>
</dbReference>
<dbReference type="KEGG" id="bthv:CQJ30_11175"/>
<dbReference type="SUPFAM" id="SSF140415">
    <property type="entry name" value="YppE-like"/>
    <property type="match status" value="1"/>
</dbReference>
<dbReference type="InterPro" id="IPR014913">
    <property type="entry name" value="YppE-like"/>
</dbReference>
<reference evidence="1 4" key="1">
    <citation type="submission" date="2014-07" db="EMBL/GenBank/DDBJ databases">
        <authorList>
            <person name="Wibberg Daniel"/>
        </authorList>
    </citation>
    <scope>NUCLEOTIDE SEQUENCE [LARGE SCALE GENOMIC DNA]</scope>
</reference>